<comment type="catalytic activity">
    <reaction evidence="1">
        <text>ATP + protein L-histidine = ADP + protein N-phospho-L-histidine.</text>
        <dbReference type="EC" id="2.7.13.3"/>
    </reaction>
</comment>
<dbReference type="PANTHER" id="PTHR42878">
    <property type="entry name" value="TWO-COMPONENT HISTIDINE KINASE"/>
    <property type="match status" value="1"/>
</dbReference>
<evidence type="ECO:0000256" key="1">
    <source>
        <dbReference type="ARBA" id="ARBA00000085"/>
    </source>
</evidence>
<reference evidence="18 19" key="1">
    <citation type="submission" date="2017-11" db="EMBL/GenBank/DDBJ databases">
        <title>Evolution of Phototrophy in the Chloroflexi Phylum Driven by Horizontal Gene Transfer.</title>
        <authorList>
            <person name="Ward L.M."/>
            <person name="Hemp J."/>
            <person name="Shih P.M."/>
            <person name="Mcglynn S.E."/>
            <person name="Fischer W."/>
        </authorList>
    </citation>
    <scope>NUCLEOTIDE SEQUENCE [LARGE SCALE GENOMIC DNA]</scope>
    <source>
        <strain evidence="18">CP2_2F</strain>
    </source>
</reference>
<dbReference type="Gene3D" id="1.10.287.130">
    <property type="match status" value="1"/>
</dbReference>
<dbReference type="Gene3D" id="3.30.450.20">
    <property type="entry name" value="PAS domain"/>
    <property type="match status" value="4"/>
</dbReference>
<dbReference type="Gene3D" id="3.30.450.40">
    <property type="match status" value="2"/>
</dbReference>
<evidence type="ECO:0000256" key="11">
    <source>
        <dbReference type="ARBA" id="ARBA00022840"/>
    </source>
</evidence>
<dbReference type="PROSITE" id="PS50112">
    <property type="entry name" value="PAS"/>
    <property type="match status" value="2"/>
</dbReference>
<evidence type="ECO:0000313" key="18">
    <source>
        <dbReference type="EMBL" id="PJF32352.1"/>
    </source>
</evidence>
<dbReference type="InterPro" id="IPR036890">
    <property type="entry name" value="HATPase_C_sf"/>
</dbReference>
<dbReference type="CDD" id="cd00082">
    <property type="entry name" value="HisKA"/>
    <property type="match status" value="1"/>
</dbReference>
<evidence type="ECO:0000259" key="17">
    <source>
        <dbReference type="PROSITE" id="PS50113"/>
    </source>
</evidence>
<evidence type="ECO:0000256" key="12">
    <source>
        <dbReference type="ARBA" id="ARBA00022989"/>
    </source>
</evidence>
<dbReference type="SMART" id="SM00091">
    <property type="entry name" value="PAS"/>
    <property type="match status" value="2"/>
</dbReference>
<dbReference type="SUPFAM" id="SSF55781">
    <property type="entry name" value="GAF domain-like"/>
    <property type="match status" value="2"/>
</dbReference>
<feature type="domain" description="PAC" evidence="17">
    <location>
        <begin position="196"/>
        <end position="246"/>
    </location>
</feature>
<dbReference type="InterPro" id="IPR000014">
    <property type="entry name" value="PAS"/>
</dbReference>
<dbReference type="Pfam" id="PF13426">
    <property type="entry name" value="PAS_9"/>
    <property type="match status" value="1"/>
</dbReference>
<feature type="domain" description="PAC" evidence="17">
    <location>
        <begin position="801"/>
        <end position="853"/>
    </location>
</feature>
<dbReference type="SUPFAM" id="SSF55874">
    <property type="entry name" value="ATPase domain of HSP90 chaperone/DNA topoisomerase II/histidine kinase"/>
    <property type="match status" value="1"/>
</dbReference>
<dbReference type="GO" id="GO:0045121">
    <property type="term" value="C:membrane raft"/>
    <property type="evidence" value="ECO:0007669"/>
    <property type="project" value="UniProtKB-SubCell"/>
</dbReference>
<evidence type="ECO:0000256" key="13">
    <source>
        <dbReference type="ARBA" id="ARBA00023012"/>
    </source>
</evidence>
<evidence type="ECO:0000256" key="6">
    <source>
        <dbReference type="ARBA" id="ARBA00022553"/>
    </source>
</evidence>
<dbReference type="SMART" id="SM00387">
    <property type="entry name" value="HATPase_c"/>
    <property type="match status" value="1"/>
</dbReference>
<evidence type="ECO:0000313" key="19">
    <source>
        <dbReference type="Proteomes" id="UP000228921"/>
    </source>
</evidence>
<dbReference type="InterPro" id="IPR035965">
    <property type="entry name" value="PAS-like_dom_sf"/>
</dbReference>
<dbReference type="Pfam" id="PF13185">
    <property type="entry name" value="GAF_2"/>
    <property type="match status" value="1"/>
</dbReference>
<dbReference type="Gene3D" id="3.30.565.10">
    <property type="entry name" value="Histidine kinase-like ATPase, C-terminal domain"/>
    <property type="match status" value="1"/>
</dbReference>
<dbReference type="InterPro" id="IPR005467">
    <property type="entry name" value="His_kinase_dom"/>
</dbReference>
<keyword evidence="5" id="KW-1003">Cell membrane</keyword>
<keyword evidence="11" id="KW-0067">ATP-binding</keyword>
<evidence type="ECO:0000256" key="3">
    <source>
        <dbReference type="ARBA" id="ARBA00004314"/>
    </source>
</evidence>
<dbReference type="GO" id="GO:0005886">
    <property type="term" value="C:plasma membrane"/>
    <property type="evidence" value="ECO:0007669"/>
    <property type="project" value="UniProtKB-SubCell"/>
</dbReference>
<dbReference type="FunFam" id="3.30.565.10:FF:000023">
    <property type="entry name" value="PAS domain-containing sensor histidine kinase"/>
    <property type="match status" value="1"/>
</dbReference>
<protein>
    <recommendedName>
        <fullName evidence="4">histidine kinase</fullName>
        <ecNumber evidence="4">2.7.13.3</ecNumber>
    </recommendedName>
</protein>
<dbReference type="CDD" id="cd00130">
    <property type="entry name" value="PAS"/>
    <property type="match status" value="2"/>
</dbReference>
<evidence type="ECO:0000256" key="9">
    <source>
        <dbReference type="ARBA" id="ARBA00022741"/>
    </source>
</evidence>
<dbReference type="SUPFAM" id="SSF47384">
    <property type="entry name" value="Homodimeric domain of signal transducing histidine kinase"/>
    <property type="match status" value="1"/>
</dbReference>
<dbReference type="GO" id="GO:0007234">
    <property type="term" value="P:osmosensory signaling via phosphorelay pathway"/>
    <property type="evidence" value="ECO:0007669"/>
    <property type="project" value="TreeGrafter"/>
</dbReference>
<dbReference type="InterPro" id="IPR004358">
    <property type="entry name" value="Sig_transdc_His_kin-like_C"/>
</dbReference>
<proteinExistence type="predicted"/>
<dbReference type="SMART" id="SM00086">
    <property type="entry name" value="PAC"/>
    <property type="match status" value="3"/>
</dbReference>
<dbReference type="PROSITE" id="PS50113">
    <property type="entry name" value="PAC"/>
    <property type="match status" value="3"/>
</dbReference>
<dbReference type="Proteomes" id="UP000228921">
    <property type="component" value="Unassembled WGS sequence"/>
</dbReference>
<evidence type="ECO:0000259" key="16">
    <source>
        <dbReference type="PROSITE" id="PS50112"/>
    </source>
</evidence>
<dbReference type="AlphaFoldDB" id="A0A2M8P485"/>
<evidence type="ECO:0000256" key="8">
    <source>
        <dbReference type="ARBA" id="ARBA00022692"/>
    </source>
</evidence>
<dbReference type="PRINTS" id="PR00344">
    <property type="entry name" value="BCTRLSENSOR"/>
</dbReference>
<keyword evidence="14" id="KW-0472">Membrane</keyword>
<dbReference type="GO" id="GO:0000156">
    <property type="term" value="F:phosphorelay response regulator activity"/>
    <property type="evidence" value="ECO:0007669"/>
    <property type="project" value="TreeGrafter"/>
</dbReference>
<evidence type="ECO:0000256" key="5">
    <source>
        <dbReference type="ARBA" id="ARBA00022475"/>
    </source>
</evidence>
<dbReference type="InterPro" id="IPR036097">
    <property type="entry name" value="HisK_dim/P_sf"/>
</dbReference>
<dbReference type="EC" id="2.7.13.3" evidence="4"/>
<dbReference type="Pfam" id="PF00512">
    <property type="entry name" value="HisKA"/>
    <property type="match status" value="1"/>
</dbReference>
<dbReference type="InterPro" id="IPR029016">
    <property type="entry name" value="GAF-like_dom_sf"/>
</dbReference>
<comment type="caution">
    <text evidence="18">The sequence shown here is derived from an EMBL/GenBank/DDBJ whole genome shotgun (WGS) entry which is preliminary data.</text>
</comment>
<evidence type="ECO:0000256" key="10">
    <source>
        <dbReference type="ARBA" id="ARBA00022777"/>
    </source>
</evidence>
<comment type="subcellular location">
    <subcellularLocation>
        <location evidence="2">Cell membrane</location>
    </subcellularLocation>
    <subcellularLocation>
        <location evidence="3">Membrane raft</location>
        <topology evidence="3">Multi-pass membrane protein</topology>
    </subcellularLocation>
</comment>
<dbReference type="SUPFAM" id="SSF55785">
    <property type="entry name" value="PYP-like sensor domain (PAS domain)"/>
    <property type="match status" value="3"/>
</dbReference>
<dbReference type="GO" id="GO:0000155">
    <property type="term" value="F:phosphorelay sensor kinase activity"/>
    <property type="evidence" value="ECO:0007669"/>
    <property type="project" value="InterPro"/>
</dbReference>
<feature type="domain" description="PAS" evidence="16">
    <location>
        <begin position="141"/>
        <end position="185"/>
    </location>
</feature>
<dbReference type="InterPro" id="IPR001610">
    <property type="entry name" value="PAC"/>
</dbReference>
<dbReference type="Pfam" id="PF02518">
    <property type="entry name" value="HATPase_c"/>
    <property type="match status" value="1"/>
</dbReference>
<dbReference type="InterPro" id="IPR050351">
    <property type="entry name" value="BphY/WalK/GraS-like"/>
</dbReference>
<keyword evidence="13" id="KW-0902">Two-component regulatory system</keyword>
<dbReference type="CDD" id="cd00075">
    <property type="entry name" value="HATPase"/>
    <property type="match status" value="1"/>
</dbReference>
<keyword evidence="7" id="KW-0808">Transferase</keyword>
<dbReference type="InterPro" id="IPR000700">
    <property type="entry name" value="PAS-assoc_C"/>
</dbReference>
<dbReference type="GO" id="GO:0030295">
    <property type="term" value="F:protein kinase activator activity"/>
    <property type="evidence" value="ECO:0007669"/>
    <property type="project" value="TreeGrafter"/>
</dbReference>
<evidence type="ECO:0000256" key="7">
    <source>
        <dbReference type="ARBA" id="ARBA00022679"/>
    </source>
</evidence>
<dbReference type="FunFam" id="1.10.287.130:FF:000001">
    <property type="entry name" value="Two-component sensor histidine kinase"/>
    <property type="match status" value="1"/>
</dbReference>
<feature type="domain" description="PAS" evidence="16">
    <location>
        <begin position="723"/>
        <end position="798"/>
    </location>
</feature>
<dbReference type="NCBIfam" id="TIGR00229">
    <property type="entry name" value="sensory_box"/>
    <property type="match status" value="2"/>
</dbReference>
<name>A0A2M8P485_9CHLR</name>
<dbReference type="GO" id="GO:0005524">
    <property type="term" value="F:ATP binding"/>
    <property type="evidence" value="ECO:0007669"/>
    <property type="project" value="UniProtKB-KW"/>
</dbReference>
<feature type="domain" description="PAC" evidence="17">
    <location>
        <begin position="483"/>
        <end position="535"/>
    </location>
</feature>
<evidence type="ECO:0000259" key="15">
    <source>
        <dbReference type="PROSITE" id="PS50109"/>
    </source>
</evidence>
<keyword evidence="10" id="KW-0418">Kinase</keyword>
<dbReference type="InterPro" id="IPR003594">
    <property type="entry name" value="HATPase_dom"/>
</dbReference>
<dbReference type="SMART" id="SM00388">
    <property type="entry name" value="HisKA"/>
    <property type="match status" value="1"/>
</dbReference>
<gene>
    <name evidence="18" type="ORF">CUN51_01605</name>
</gene>
<sequence>MDTYQLLLVAACGDDLADVRRLMNAAALPEPLLYLVRPEERTPNAQIATPDLILIKYGALQHCCKGFLSHFQAQLPEVPLVLLVSAQERATAQPLAELYHTLLFDYTQTEPYMLHQIVRFAIQQRYVQHSLERTLQAFSDSSRLLYNLINHNADGMLVIDQDGIIRFANPAATALFGRTTESLIGMPFGFPLLMGQMAELDLRTADGRERVVEMRLVNTEWQGQPAYLATLRDITERSLAQRHLQRRLSLESLLATISAQFVSLPIAEVDERINNALEQLGKFIGAEHAMLVDLTQSSWERALTHLWEADHIVGRYPFINPEVAHRFYTEAFRERDILIIPDAQQFPAEQDLQRALIARGVRTLMAIAVRQHGKLRGCLAFTAVSQQRPWQYEDAALLSIAADVFASALRRAEINRALRESEARLRFVINSAPLILFTFDTNGIVNFLEGALLNKHLPELRRWTGSSALDDIYIGAHLASVLQGETRRVIFKPSDESVLEIHLTPLYDDKRAIIGGIGIAVDVTERQRAQEAEQRQAMLLRTLAEASTALTSSLEMKRVLETILDYAQRLVPCDGSSVVLFEGQKSQVSAARGRSSHLTQERWAIILANMDVQARLEHLRQAGIADLIPDTTTDLRWLPIEGTEWVKSYVGLPIELEGRVIGLLNFDSATPNYFTQEHVERLKTLAGYAAIAIQNANLYQTIQRNAKDLERHVRRRTAELDVERARLRAILDAMEEGVIFFELKDVWRATYTNPAFHRLFGYRESEIVGQSILDIAARIPPSDSSPSLPELAHAIDQNGSWHGNLRFQRAEGGLFDAYVAATKVSEMRGKFVGTVILIRDISKERALQEQKDRFIANAAHELRTPLTNLKMRLYLLRRQPEVAETHLSVIEQVVRRMQGIVEDLLDVTRFERGMITLNRERICLTDVLQDALHVQRPHFEQKQVQLTGDLPADPLLVLGDAERLTQVFTNLLVNALNYTGTGGSVHLSLRQDGAEAVIEVQDSGIGIDSESLKHIFEPFFRANLGTQRGTGLGLTIAREIVQAHGGSIEARSQVGIGTTMIVRLPLAE</sequence>
<dbReference type="Pfam" id="PF13188">
    <property type="entry name" value="PAS_8"/>
    <property type="match status" value="1"/>
</dbReference>
<keyword evidence="12" id="KW-1133">Transmembrane helix</keyword>
<dbReference type="PANTHER" id="PTHR42878:SF7">
    <property type="entry name" value="SENSOR HISTIDINE KINASE GLRK"/>
    <property type="match status" value="1"/>
</dbReference>
<evidence type="ECO:0000256" key="4">
    <source>
        <dbReference type="ARBA" id="ARBA00012438"/>
    </source>
</evidence>
<dbReference type="PROSITE" id="PS50109">
    <property type="entry name" value="HIS_KIN"/>
    <property type="match status" value="1"/>
</dbReference>
<keyword evidence="9" id="KW-0547">Nucleotide-binding</keyword>
<keyword evidence="6" id="KW-0597">Phosphoprotein</keyword>
<dbReference type="Pfam" id="PF01590">
    <property type="entry name" value="GAF"/>
    <property type="match status" value="1"/>
</dbReference>
<dbReference type="EMBL" id="PGTK01000001">
    <property type="protein sequence ID" value="PJF32352.1"/>
    <property type="molecule type" value="Genomic_DNA"/>
</dbReference>
<evidence type="ECO:0000256" key="14">
    <source>
        <dbReference type="ARBA" id="ARBA00023136"/>
    </source>
</evidence>
<dbReference type="InterPro" id="IPR003018">
    <property type="entry name" value="GAF"/>
</dbReference>
<evidence type="ECO:0000256" key="2">
    <source>
        <dbReference type="ARBA" id="ARBA00004236"/>
    </source>
</evidence>
<organism evidence="18 19">
    <name type="scientific">Candidatus Thermofonsia Clade 1 bacterium</name>
    <dbReference type="NCBI Taxonomy" id="2364210"/>
    <lineage>
        <taxon>Bacteria</taxon>
        <taxon>Bacillati</taxon>
        <taxon>Chloroflexota</taxon>
        <taxon>Candidatus Thermofontia</taxon>
        <taxon>Candidatus Thermofonsia Clade 1</taxon>
    </lineage>
</organism>
<accession>A0A2M8P485</accession>
<feature type="domain" description="Histidine kinase" evidence="15">
    <location>
        <begin position="857"/>
        <end position="1068"/>
    </location>
</feature>
<dbReference type="SMART" id="SM00065">
    <property type="entry name" value="GAF"/>
    <property type="match status" value="2"/>
</dbReference>
<keyword evidence="8" id="KW-0812">Transmembrane</keyword>
<dbReference type="InterPro" id="IPR003661">
    <property type="entry name" value="HisK_dim/P_dom"/>
</dbReference>